<gene>
    <name evidence="3" type="ORF">ANCDUO_04147</name>
</gene>
<protein>
    <submittedName>
        <fullName evidence="3">Uncharacterized protein</fullName>
    </submittedName>
</protein>
<reference evidence="3 4" key="1">
    <citation type="submission" date="2013-12" db="EMBL/GenBank/DDBJ databases">
        <title>Draft genome of the parsitic nematode Ancylostoma duodenale.</title>
        <authorList>
            <person name="Mitreva M."/>
        </authorList>
    </citation>
    <scope>NUCLEOTIDE SEQUENCE [LARGE SCALE GENOMIC DNA]</scope>
    <source>
        <strain evidence="3 4">Zhejiang</strain>
    </source>
</reference>
<name>A0A0C2DRY6_9BILA</name>
<evidence type="ECO:0000313" key="4">
    <source>
        <dbReference type="Proteomes" id="UP000054047"/>
    </source>
</evidence>
<organism evidence="3 4">
    <name type="scientific">Ancylostoma duodenale</name>
    <dbReference type="NCBI Taxonomy" id="51022"/>
    <lineage>
        <taxon>Eukaryota</taxon>
        <taxon>Metazoa</taxon>
        <taxon>Ecdysozoa</taxon>
        <taxon>Nematoda</taxon>
        <taxon>Chromadorea</taxon>
        <taxon>Rhabditida</taxon>
        <taxon>Rhabditina</taxon>
        <taxon>Rhabditomorpha</taxon>
        <taxon>Strongyloidea</taxon>
        <taxon>Ancylostomatidae</taxon>
        <taxon>Ancylostomatinae</taxon>
        <taxon>Ancylostoma</taxon>
    </lineage>
</organism>
<feature type="compositionally biased region" description="Pro residues" evidence="1">
    <location>
        <begin position="84"/>
        <end position="133"/>
    </location>
</feature>
<feature type="chain" id="PRO_5002147919" evidence="2">
    <location>
        <begin position="19"/>
        <end position="143"/>
    </location>
</feature>
<feature type="signal peptide" evidence="2">
    <location>
        <begin position="1"/>
        <end position="18"/>
    </location>
</feature>
<keyword evidence="2" id="KW-0732">Signal</keyword>
<evidence type="ECO:0000256" key="1">
    <source>
        <dbReference type="SAM" id="MobiDB-lite"/>
    </source>
</evidence>
<dbReference type="Proteomes" id="UP000054047">
    <property type="component" value="Unassembled WGS sequence"/>
</dbReference>
<accession>A0A0C2DRY6</accession>
<feature type="region of interest" description="Disordered" evidence="1">
    <location>
        <begin position="81"/>
        <end position="143"/>
    </location>
</feature>
<sequence>MKLLLIALLAFVVHSDIADNSLAAVDNNATPGKSDPSTRTNVNRRAYKFLPFLKGLQSNAPTALGMVSSILNVIGDAVGKFVPPFQPPVGPPNQPPVGPPMPPPMQPPVGPPMPPPMQPPVGPPMPPMQPPQPNNDNPEGKQE</sequence>
<evidence type="ECO:0000313" key="3">
    <source>
        <dbReference type="EMBL" id="KIH65532.1"/>
    </source>
</evidence>
<dbReference type="EMBL" id="KN727508">
    <property type="protein sequence ID" value="KIH65532.1"/>
    <property type="molecule type" value="Genomic_DNA"/>
</dbReference>
<proteinExistence type="predicted"/>
<dbReference type="AlphaFoldDB" id="A0A0C2DRY6"/>
<evidence type="ECO:0000256" key="2">
    <source>
        <dbReference type="SAM" id="SignalP"/>
    </source>
</evidence>
<dbReference type="OrthoDB" id="10569366at2759"/>
<keyword evidence="4" id="KW-1185">Reference proteome</keyword>